<dbReference type="SUPFAM" id="SSF53067">
    <property type="entry name" value="Actin-like ATPase domain"/>
    <property type="match status" value="1"/>
</dbReference>
<dbReference type="Pfam" id="PF00480">
    <property type="entry name" value="ROK"/>
    <property type="match status" value="1"/>
</dbReference>
<proteinExistence type="inferred from homology"/>
<gene>
    <name evidence="4" type="ORF">H8S01_05555</name>
</gene>
<comment type="similarity">
    <text evidence="2">Belongs to the ROK (NagC/XylR) family.</text>
</comment>
<dbReference type="InterPro" id="IPR043129">
    <property type="entry name" value="ATPase_NBD"/>
</dbReference>
<dbReference type="EMBL" id="JACOPD010000003">
    <property type="protein sequence ID" value="MBC5680424.1"/>
    <property type="molecule type" value="Genomic_DNA"/>
</dbReference>
<evidence type="ECO:0000313" key="5">
    <source>
        <dbReference type="Proteomes" id="UP000628463"/>
    </source>
</evidence>
<protein>
    <submittedName>
        <fullName evidence="4">ROK family transcriptional regulator</fullName>
    </submittedName>
</protein>
<organism evidence="4 5">
    <name type="scientific">Lachnospira hominis</name>
    <name type="common">ex Liu et al. 2021</name>
    <dbReference type="NCBI Taxonomy" id="2763051"/>
    <lineage>
        <taxon>Bacteria</taxon>
        <taxon>Bacillati</taxon>
        <taxon>Bacillota</taxon>
        <taxon>Clostridia</taxon>
        <taxon>Lachnospirales</taxon>
        <taxon>Lachnospiraceae</taxon>
        <taxon>Lachnospira</taxon>
    </lineage>
</organism>
<dbReference type="InterPro" id="IPR000600">
    <property type="entry name" value="ROK"/>
</dbReference>
<dbReference type="InterPro" id="IPR036388">
    <property type="entry name" value="WH-like_DNA-bd_sf"/>
</dbReference>
<evidence type="ECO:0000256" key="1">
    <source>
        <dbReference type="ARBA" id="ARBA00002486"/>
    </source>
</evidence>
<dbReference type="Gene3D" id="1.10.10.10">
    <property type="entry name" value="Winged helix-like DNA-binding domain superfamily/Winged helix DNA-binding domain"/>
    <property type="match status" value="1"/>
</dbReference>
<evidence type="ECO:0000256" key="2">
    <source>
        <dbReference type="ARBA" id="ARBA00006479"/>
    </source>
</evidence>
<sequence>MITTSKITTTDVKRYNKNRIFQLIYTTGKISRQEIADVLQLSLPTVNQNLKILFEKNLLIYEGNFESTGGRKAQVISINGAARYVISVNLSDKGIKADILDLNCNVIGNMRVPVKYEKGSAYGEMVADTVTRLVEHTGIDKAAILGVGITVPGIFDIENSTVVYAPTMGIKNYSLENIQRLLPYECRGMNDARSGAFAEYWFDKKDINPEKREGKTYLMLNTGVGGSYIDRENIRFGKHNRYGEFGHMTLYPAGRPCFCGKRGCFESYVSARCLSTDLGITLDIFFDKLENGNEEYKKIFDKYLDDLTTGINNLYIMSDGDVIVGGPVAVYLGKYKDIISKMLIDKCSFDIDGSYLSFAKCTQQQADSGAALTFFSDFISQI</sequence>
<dbReference type="PANTHER" id="PTHR18964">
    <property type="entry name" value="ROK (REPRESSOR, ORF, KINASE) FAMILY"/>
    <property type="match status" value="1"/>
</dbReference>
<keyword evidence="5" id="KW-1185">Reference proteome</keyword>
<dbReference type="SUPFAM" id="SSF46785">
    <property type="entry name" value="Winged helix' DNA-binding domain"/>
    <property type="match status" value="1"/>
</dbReference>
<accession>A0ABR7FZ03</accession>
<evidence type="ECO:0000256" key="3">
    <source>
        <dbReference type="ARBA" id="ARBA00022629"/>
    </source>
</evidence>
<dbReference type="PANTHER" id="PTHR18964:SF149">
    <property type="entry name" value="BIFUNCTIONAL UDP-N-ACETYLGLUCOSAMINE 2-EPIMERASE_N-ACETYLMANNOSAMINE KINASE"/>
    <property type="match status" value="1"/>
</dbReference>
<comment type="function">
    <text evidence="1">Transcriptional repressor of xylose-utilizing enzymes.</text>
</comment>
<evidence type="ECO:0000313" key="4">
    <source>
        <dbReference type="EMBL" id="MBC5680424.1"/>
    </source>
</evidence>
<dbReference type="RefSeq" id="WP_186836470.1">
    <property type="nucleotide sequence ID" value="NZ_JACOPD010000003.1"/>
</dbReference>
<dbReference type="Proteomes" id="UP000628463">
    <property type="component" value="Unassembled WGS sequence"/>
</dbReference>
<name>A0ABR7FZ03_9FIRM</name>
<dbReference type="InterPro" id="IPR036390">
    <property type="entry name" value="WH_DNA-bd_sf"/>
</dbReference>
<reference evidence="4 5" key="1">
    <citation type="submission" date="2020-08" db="EMBL/GenBank/DDBJ databases">
        <title>Genome public.</title>
        <authorList>
            <person name="Liu C."/>
            <person name="Sun Q."/>
        </authorList>
    </citation>
    <scope>NUCLEOTIDE SEQUENCE [LARGE SCALE GENOMIC DNA]</scope>
    <source>
        <strain evidence="4 5">NSJ-43</strain>
    </source>
</reference>
<comment type="caution">
    <text evidence="4">The sequence shown here is derived from an EMBL/GenBank/DDBJ whole genome shotgun (WGS) entry which is preliminary data.</text>
</comment>
<dbReference type="Pfam" id="PF13412">
    <property type="entry name" value="HTH_24"/>
    <property type="match status" value="1"/>
</dbReference>
<keyword evidence="3" id="KW-0859">Xylose metabolism</keyword>
<keyword evidence="3" id="KW-0119">Carbohydrate metabolism</keyword>
<dbReference type="Gene3D" id="3.30.420.40">
    <property type="match status" value="2"/>
</dbReference>